<keyword evidence="7" id="KW-0813">Transport</keyword>
<organism evidence="9 10">
    <name type="scientific">Gemmatimonas aurantiaca</name>
    <dbReference type="NCBI Taxonomy" id="173480"/>
    <lineage>
        <taxon>Bacteria</taxon>
        <taxon>Pseudomonadati</taxon>
        <taxon>Gemmatimonadota</taxon>
        <taxon>Gemmatimonadia</taxon>
        <taxon>Gemmatimonadales</taxon>
        <taxon>Gemmatimonadaceae</taxon>
        <taxon>Gemmatimonas</taxon>
    </lineage>
</organism>
<name>A0A3D4V871_9BACT</name>
<comment type="caution">
    <text evidence="9">The sequence shown here is derived from an EMBL/GenBank/DDBJ whole genome shotgun (WGS) entry which is preliminary data.</text>
</comment>
<feature type="transmembrane region" description="Helical" evidence="8">
    <location>
        <begin position="23"/>
        <end position="45"/>
    </location>
</feature>
<reference evidence="9 10" key="1">
    <citation type="journal article" date="2018" name="Nat. Biotechnol.">
        <title>A standardized bacterial taxonomy based on genome phylogeny substantially revises the tree of life.</title>
        <authorList>
            <person name="Parks D.H."/>
            <person name="Chuvochina M."/>
            <person name="Waite D.W."/>
            <person name="Rinke C."/>
            <person name="Skarshewski A."/>
            <person name="Chaumeil P.A."/>
            <person name="Hugenholtz P."/>
        </authorList>
    </citation>
    <scope>NUCLEOTIDE SEQUENCE [LARGE SCALE GENOMIC DNA]</scope>
    <source>
        <strain evidence="9">UBA8844</strain>
    </source>
</reference>
<evidence type="ECO:0000256" key="8">
    <source>
        <dbReference type="SAM" id="Phobius"/>
    </source>
</evidence>
<dbReference type="GO" id="GO:0022857">
    <property type="term" value="F:transmembrane transporter activity"/>
    <property type="evidence" value="ECO:0007669"/>
    <property type="project" value="InterPro"/>
</dbReference>
<evidence type="ECO:0000256" key="4">
    <source>
        <dbReference type="ARBA" id="ARBA00022692"/>
    </source>
</evidence>
<evidence type="ECO:0000256" key="7">
    <source>
        <dbReference type="RuleBase" id="RU003879"/>
    </source>
</evidence>
<gene>
    <name evidence="9" type="ORF">DGD08_09085</name>
</gene>
<comment type="subcellular location">
    <subcellularLocation>
        <location evidence="1">Cell membrane</location>
        <topology evidence="1">Single-pass membrane protein</topology>
    </subcellularLocation>
    <subcellularLocation>
        <location evidence="7">Cell membrane</location>
        <topology evidence="7">Single-pass type II membrane protein</topology>
    </subcellularLocation>
</comment>
<dbReference type="GO" id="GO:0005886">
    <property type="term" value="C:plasma membrane"/>
    <property type="evidence" value="ECO:0007669"/>
    <property type="project" value="UniProtKB-SubCell"/>
</dbReference>
<evidence type="ECO:0000256" key="5">
    <source>
        <dbReference type="ARBA" id="ARBA00022989"/>
    </source>
</evidence>
<evidence type="ECO:0000256" key="1">
    <source>
        <dbReference type="ARBA" id="ARBA00004162"/>
    </source>
</evidence>
<evidence type="ECO:0000313" key="10">
    <source>
        <dbReference type="Proteomes" id="UP000264071"/>
    </source>
</evidence>
<comment type="similarity">
    <text evidence="2 7">Belongs to the ExbD/TolR family.</text>
</comment>
<keyword evidence="5 8" id="KW-1133">Transmembrane helix</keyword>
<keyword evidence="6 8" id="KW-0472">Membrane</keyword>
<dbReference type="Gene3D" id="3.30.420.270">
    <property type="match status" value="1"/>
</dbReference>
<sequence length="153" mass="16795">MGMSAGGGAGVKADPNVTPMIDVMLVLLIIFMITIPQINAGFTAVPPEGQNLKPHPEEDGDQVLGIDDQGRYYLNKQPVRNEDLETLVREIYGKERDDYIMYVKAHKDLQYLKVIDAIDVLSRGGVRVAALITEQQSGTESLVESDRLRPGGN</sequence>
<keyword evidence="7" id="KW-0653">Protein transport</keyword>
<dbReference type="OMA" id="QPMSEIN"/>
<dbReference type="PANTHER" id="PTHR30558">
    <property type="entry name" value="EXBD MEMBRANE COMPONENT OF PMF-DRIVEN MACROMOLECULE IMPORT SYSTEM"/>
    <property type="match status" value="1"/>
</dbReference>
<evidence type="ECO:0000256" key="2">
    <source>
        <dbReference type="ARBA" id="ARBA00005811"/>
    </source>
</evidence>
<dbReference type="EMBL" id="DPIY01000009">
    <property type="protein sequence ID" value="HCT57349.1"/>
    <property type="molecule type" value="Genomic_DNA"/>
</dbReference>
<dbReference type="InterPro" id="IPR003400">
    <property type="entry name" value="ExbD"/>
</dbReference>
<dbReference type="Proteomes" id="UP000264071">
    <property type="component" value="Unassembled WGS sequence"/>
</dbReference>
<dbReference type="Pfam" id="PF02472">
    <property type="entry name" value="ExbD"/>
    <property type="match status" value="1"/>
</dbReference>
<protein>
    <submittedName>
        <fullName evidence="9">Biopolymer transporter ExbD</fullName>
    </submittedName>
</protein>
<evidence type="ECO:0000256" key="6">
    <source>
        <dbReference type="ARBA" id="ARBA00023136"/>
    </source>
</evidence>
<dbReference type="GO" id="GO:0015031">
    <property type="term" value="P:protein transport"/>
    <property type="evidence" value="ECO:0007669"/>
    <property type="project" value="UniProtKB-KW"/>
</dbReference>
<keyword evidence="3" id="KW-1003">Cell membrane</keyword>
<keyword evidence="4 7" id="KW-0812">Transmembrane</keyword>
<proteinExistence type="inferred from homology"/>
<accession>A0A3D4V871</accession>
<dbReference type="PANTHER" id="PTHR30558:SF7">
    <property type="entry name" value="TOL-PAL SYSTEM PROTEIN TOLR"/>
    <property type="match status" value="1"/>
</dbReference>
<dbReference type="AlphaFoldDB" id="A0A3D4V871"/>
<evidence type="ECO:0000313" key="9">
    <source>
        <dbReference type="EMBL" id="HCT57349.1"/>
    </source>
</evidence>
<evidence type="ECO:0000256" key="3">
    <source>
        <dbReference type="ARBA" id="ARBA00022475"/>
    </source>
</evidence>